<protein>
    <submittedName>
        <fullName evidence="1">Uncharacterized protein</fullName>
    </submittedName>
</protein>
<dbReference type="AlphaFoldDB" id="A0A9I9EL94"/>
<organism evidence="1">
    <name type="scientific">Cucumis melo</name>
    <name type="common">Muskmelon</name>
    <dbReference type="NCBI Taxonomy" id="3656"/>
    <lineage>
        <taxon>Eukaryota</taxon>
        <taxon>Viridiplantae</taxon>
        <taxon>Streptophyta</taxon>
        <taxon>Embryophyta</taxon>
        <taxon>Tracheophyta</taxon>
        <taxon>Spermatophyta</taxon>
        <taxon>Magnoliopsida</taxon>
        <taxon>eudicotyledons</taxon>
        <taxon>Gunneridae</taxon>
        <taxon>Pentapetalae</taxon>
        <taxon>rosids</taxon>
        <taxon>fabids</taxon>
        <taxon>Cucurbitales</taxon>
        <taxon>Cucurbitaceae</taxon>
        <taxon>Benincaseae</taxon>
        <taxon>Cucumis</taxon>
    </lineage>
</organism>
<name>A0A9I9EL94_CUCME</name>
<proteinExistence type="predicted"/>
<sequence>MGFGNSRVQSVHFRSIDGHTGPLAQTKKLEFRHKRMSKSFIFRSCNAILVM</sequence>
<reference evidence="1" key="1">
    <citation type="submission" date="2023-03" db="UniProtKB">
        <authorList>
            <consortium name="EnsemblPlants"/>
        </authorList>
    </citation>
    <scope>IDENTIFICATION</scope>
</reference>
<dbReference type="EnsemblPlants" id="MELO3C034969.2.1">
    <property type="protein sequence ID" value="MELO3C034969.2.1"/>
    <property type="gene ID" value="MELO3C034969.2"/>
</dbReference>
<accession>A0A9I9EL94</accession>
<evidence type="ECO:0000313" key="1">
    <source>
        <dbReference type="EnsemblPlants" id="MELO3C034969.2.1"/>
    </source>
</evidence>
<dbReference type="Gramene" id="MELO3C034969.2.1">
    <property type="protein sequence ID" value="MELO3C034969.2.1"/>
    <property type="gene ID" value="MELO3C034969.2"/>
</dbReference>